<name>A0A4R7C6H9_9HYPH</name>
<dbReference type="RefSeq" id="WP_133769109.1">
    <property type="nucleotide sequence ID" value="NZ_SNZR01000011.1"/>
</dbReference>
<organism evidence="1 2">
    <name type="scientific">Enterovirga rhinocerotis</name>
    <dbReference type="NCBI Taxonomy" id="1339210"/>
    <lineage>
        <taxon>Bacteria</taxon>
        <taxon>Pseudomonadati</taxon>
        <taxon>Pseudomonadota</taxon>
        <taxon>Alphaproteobacteria</taxon>
        <taxon>Hyphomicrobiales</taxon>
        <taxon>Methylobacteriaceae</taxon>
        <taxon>Enterovirga</taxon>
    </lineage>
</organism>
<keyword evidence="2" id="KW-1185">Reference proteome</keyword>
<dbReference type="AlphaFoldDB" id="A0A4R7C6H9"/>
<evidence type="ECO:0000313" key="2">
    <source>
        <dbReference type="Proteomes" id="UP000295122"/>
    </source>
</evidence>
<comment type="caution">
    <text evidence="1">The sequence shown here is derived from an EMBL/GenBank/DDBJ whole genome shotgun (WGS) entry which is preliminary data.</text>
</comment>
<dbReference type="EMBL" id="SNZR01000011">
    <property type="protein sequence ID" value="TDR94190.1"/>
    <property type="molecule type" value="Genomic_DNA"/>
</dbReference>
<gene>
    <name evidence="1" type="ORF">EV668_1468</name>
</gene>
<protein>
    <submittedName>
        <fullName evidence="1">Uncharacterized protein</fullName>
    </submittedName>
</protein>
<dbReference type="OrthoDB" id="7997653at2"/>
<dbReference type="Proteomes" id="UP000295122">
    <property type="component" value="Unassembled WGS sequence"/>
</dbReference>
<proteinExistence type="predicted"/>
<accession>A0A4R7C6H9</accession>
<evidence type="ECO:0000313" key="1">
    <source>
        <dbReference type="EMBL" id="TDR94190.1"/>
    </source>
</evidence>
<sequence>MRCVHFVGFRDDRFWAAVRVFGRPHMIHHRWDARAKREIGDDDVVVFATGDEHQPVSRYNGPDLDERLYSELLGLPWIDDKA</sequence>
<reference evidence="1 2" key="1">
    <citation type="submission" date="2019-03" db="EMBL/GenBank/DDBJ databases">
        <title>Genomic Encyclopedia of Type Strains, Phase IV (KMG-IV): sequencing the most valuable type-strain genomes for metagenomic binning, comparative biology and taxonomic classification.</title>
        <authorList>
            <person name="Goeker M."/>
        </authorList>
    </citation>
    <scope>NUCLEOTIDE SEQUENCE [LARGE SCALE GENOMIC DNA]</scope>
    <source>
        <strain evidence="1 2">DSM 25903</strain>
    </source>
</reference>